<dbReference type="OrthoDB" id="274641at2759"/>
<evidence type="ECO:0000313" key="4">
    <source>
        <dbReference type="Proteomes" id="UP000274504"/>
    </source>
</evidence>
<dbReference type="InterPro" id="IPR007763">
    <property type="entry name" value="NDUFA12"/>
</dbReference>
<organism evidence="5">
    <name type="scientific">Hymenolepis diminuta</name>
    <name type="common">Rat tapeworm</name>
    <dbReference type="NCBI Taxonomy" id="6216"/>
    <lineage>
        <taxon>Eukaryota</taxon>
        <taxon>Metazoa</taxon>
        <taxon>Spiralia</taxon>
        <taxon>Lophotrochozoa</taxon>
        <taxon>Platyhelminthes</taxon>
        <taxon>Cestoda</taxon>
        <taxon>Eucestoda</taxon>
        <taxon>Cyclophyllidea</taxon>
        <taxon>Hymenolepididae</taxon>
        <taxon>Hymenolepis</taxon>
    </lineage>
</organism>
<sequence length="125" mass="14682">MSGLLSKVSRLRLIIQQNGGIFGSLRMIFRTDELKDGTLVGEDYLDLGRNRWVIYGNRFGWDYEASQVPPEHRWLHNMTDETPIAHPPERKSWMLDHQENLTLEEPNKYIPYSTTKPKIDAWKPK</sequence>
<proteinExistence type="inferred from homology"/>
<dbReference type="STRING" id="6216.A0A0R3S983"/>
<comment type="subcellular location">
    <subcellularLocation>
        <location evidence="2">Mitochondrion inner membrane</location>
        <topology evidence="2">Peripheral membrane protein</topology>
        <orientation evidence="2">Matrix side</orientation>
    </subcellularLocation>
</comment>
<keyword evidence="2" id="KW-0472">Membrane</keyword>
<dbReference type="GO" id="GO:0045271">
    <property type="term" value="C:respiratory chain complex I"/>
    <property type="evidence" value="ECO:0007669"/>
    <property type="project" value="InterPro"/>
</dbReference>
<gene>
    <name evidence="3" type="ORF">HDID_LOCUS781</name>
</gene>
<keyword evidence="2" id="KW-0999">Mitochondrion inner membrane</keyword>
<keyword evidence="2" id="KW-0679">Respiratory chain</keyword>
<comment type="subunit">
    <text evidence="2">Complex I is composed of 45 different subunits.</text>
</comment>
<evidence type="ECO:0000256" key="1">
    <source>
        <dbReference type="ARBA" id="ARBA00007355"/>
    </source>
</evidence>
<reference evidence="3 4" key="2">
    <citation type="submission" date="2018-11" db="EMBL/GenBank/DDBJ databases">
        <authorList>
            <consortium name="Pathogen Informatics"/>
        </authorList>
    </citation>
    <scope>NUCLEOTIDE SEQUENCE [LARGE SCALE GENOMIC DNA]</scope>
</reference>
<dbReference type="AlphaFoldDB" id="A0A0R3S983"/>
<dbReference type="Pfam" id="PF05071">
    <property type="entry name" value="NDUFA12"/>
    <property type="match status" value="1"/>
</dbReference>
<comment type="similarity">
    <text evidence="1 2">Belongs to the complex I NDUFA12 subunit family.</text>
</comment>
<evidence type="ECO:0000313" key="3">
    <source>
        <dbReference type="EMBL" id="VDL18004.1"/>
    </source>
</evidence>
<reference evidence="5" key="1">
    <citation type="submission" date="2017-02" db="UniProtKB">
        <authorList>
            <consortium name="WormBaseParasite"/>
        </authorList>
    </citation>
    <scope>IDENTIFICATION</scope>
</reference>
<evidence type="ECO:0000313" key="5">
    <source>
        <dbReference type="WBParaSite" id="HDID_0000078001-mRNA-1"/>
    </source>
</evidence>
<comment type="function">
    <text evidence="2">Accessory subunit of the mitochondrial membrane respiratory chain NADH dehydrogenase (Complex I), that is believed not to be involved in catalysis. Complex I functions in the transfer of electrons from NADH to the respiratory chain. The immediate electron acceptor for the enzyme is believed to be ubiquinone.</text>
</comment>
<accession>A0A0R3S983</accession>
<dbReference type="GO" id="GO:0006979">
    <property type="term" value="P:response to oxidative stress"/>
    <property type="evidence" value="ECO:0007669"/>
    <property type="project" value="TreeGrafter"/>
</dbReference>
<keyword evidence="2" id="KW-0813">Transport</keyword>
<evidence type="ECO:0000256" key="2">
    <source>
        <dbReference type="RuleBase" id="RU363103"/>
    </source>
</evidence>
<dbReference type="GO" id="GO:0005743">
    <property type="term" value="C:mitochondrial inner membrane"/>
    <property type="evidence" value="ECO:0007669"/>
    <property type="project" value="UniProtKB-SubCell"/>
</dbReference>
<protein>
    <recommendedName>
        <fullName evidence="2">NADH dehydrogenase [ubiquinone] 1 alpha subcomplex subunit 12</fullName>
    </recommendedName>
</protein>
<dbReference type="EMBL" id="UYSG01000116">
    <property type="protein sequence ID" value="VDL18004.1"/>
    <property type="molecule type" value="Genomic_DNA"/>
</dbReference>
<dbReference type="PANTHER" id="PTHR12910:SF2">
    <property type="entry name" value="NADH DEHYDROGENASE [UBIQUINONE] 1 ALPHA SUBCOMPLEX SUBUNIT 12"/>
    <property type="match status" value="1"/>
</dbReference>
<name>A0A0R3S983_HYMDI</name>
<dbReference type="WBParaSite" id="HDID_0000078001-mRNA-1">
    <property type="protein sequence ID" value="HDID_0000078001-mRNA-1"/>
    <property type="gene ID" value="HDID_0000078001"/>
</dbReference>
<keyword evidence="2" id="KW-0496">Mitochondrion</keyword>
<dbReference type="PANTHER" id="PTHR12910">
    <property type="entry name" value="NADH-UBIQUINONE OXIDOREDUCTASE SUBUNIT B17.2"/>
    <property type="match status" value="1"/>
</dbReference>
<keyword evidence="2" id="KW-0249">Electron transport</keyword>
<dbReference type="Proteomes" id="UP000274504">
    <property type="component" value="Unassembled WGS sequence"/>
</dbReference>